<dbReference type="RefSeq" id="WP_321396875.1">
    <property type="nucleotide sequence ID" value="NZ_CP139487.1"/>
</dbReference>
<keyword evidence="3" id="KW-1185">Reference proteome</keyword>
<feature type="region of interest" description="Disordered" evidence="1">
    <location>
        <begin position="129"/>
        <end position="158"/>
    </location>
</feature>
<dbReference type="KEGG" id="psti:SOO65_03300"/>
<accession>A0AAX4HRG3</accession>
<proteinExistence type="predicted"/>
<evidence type="ECO:0000313" key="3">
    <source>
        <dbReference type="Proteomes" id="UP001324634"/>
    </source>
</evidence>
<dbReference type="EMBL" id="CP139487">
    <property type="protein sequence ID" value="WPU65765.1"/>
    <property type="molecule type" value="Genomic_DNA"/>
</dbReference>
<feature type="compositionally biased region" description="Acidic residues" evidence="1">
    <location>
        <begin position="142"/>
        <end position="158"/>
    </location>
</feature>
<evidence type="ECO:0000313" key="2">
    <source>
        <dbReference type="EMBL" id="WPU65765.1"/>
    </source>
</evidence>
<sequence>MKSKNTEATQRVLVLLKIDANNLFKRIKERKSEYLEIFALRRTREHFPMIFKNRYEGTSIMDLSHCSTDLITTLDQFYTLVEEMNWYLYQTEDMPNTVEDFIDRKIRRMEKLLSTLNLFLDAELGIESEQASQEPEVRFIDQEPDFSDSFNDDTSQET</sequence>
<dbReference type="Proteomes" id="UP001324634">
    <property type="component" value="Chromosome"/>
</dbReference>
<dbReference type="AlphaFoldDB" id="A0AAX4HRG3"/>
<name>A0AAX4HRG3_9BACT</name>
<evidence type="ECO:0000256" key="1">
    <source>
        <dbReference type="SAM" id="MobiDB-lite"/>
    </source>
</evidence>
<protein>
    <submittedName>
        <fullName evidence="2">Uncharacterized protein</fullName>
    </submittedName>
</protein>
<reference evidence="2 3" key="1">
    <citation type="submission" date="2023-11" db="EMBL/GenBank/DDBJ databases">
        <title>Peredibacter starrii A3.12.</title>
        <authorList>
            <person name="Mitchell R.J."/>
        </authorList>
    </citation>
    <scope>NUCLEOTIDE SEQUENCE [LARGE SCALE GENOMIC DNA]</scope>
    <source>
        <strain evidence="2 3">A3.12</strain>
    </source>
</reference>
<gene>
    <name evidence="2" type="ORF">SOO65_03300</name>
</gene>
<organism evidence="2 3">
    <name type="scientific">Peredibacter starrii</name>
    <dbReference type="NCBI Taxonomy" id="28202"/>
    <lineage>
        <taxon>Bacteria</taxon>
        <taxon>Pseudomonadati</taxon>
        <taxon>Bdellovibrionota</taxon>
        <taxon>Bacteriovoracia</taxon>
        <taxon>Bacteriovoracales</taxon>
        <taxon>Bacteriovoracaceae</taxon>
        <taxon>Peredibacter</taxon>
    </lineage>
</organism>